<name>A0A151UAL2_CAJCA</name>
<sequence length="99" mass="11581">MFNNIKDRIWRKINHWPGKHLSKAGREILLKSVAQAIPSYCMSTFLLPTTLSNEIQRMMNSFWWGSNRNAGHGIHWLNWEKVSMRKESTLAKKKHFAAA</sequence>
<dbReference type="Gramene" id="C.cajan_20012.t">
    <property type="protein sequence ID" value="C.cajan_20012.t.cds1"/>
    <property type="gene ID" value="C.cajan_20012"/>
</dbReference>
<dbReference type="PANTHER" id="PTHR33116:SF86">
    <property type="entry name" value="REVERSE TRANSCRIPTASE DOMAIN-CONTAINING PROTEIN"/>
    <property type="match status" value="1"/>
</dbReference>
<reference evidence="1 2" key="1">
    <citation type="journal article" date="2012" name="Nat. Biotechnol.">
        <title>Draft genome sequence of pigeonpea (Cajanus cajan), an orphan legume crop of resource-poor farmers.</title>
        <authorList>
            <person name="Varshney R.K."/>
            <person name="Chen W."/>
            <person name="Li Y."/>
            <person name="Bharti A.K."/>
            <person name="Saxena R.K."/>
            <person name="Schlueter J.A."/>
            <person name="Donoghue M.T."/>
            <person name="Azam S."/>
            <person name="Fan G."/>
            <person name="Whaley A.M."/>
            <person name="Farmer A.D."/>
            <person name="Sheridan J."/>
            <person name="Iwata A."/>
            <person name="Tuteja R."/>
            <person name="Penmetsa R.V."/>
            <person name="Wu W."/>
            <person name="Upadhyaya H.D."/>
            <person name="Yang S.P."/>
            <person name="Shah T."/>
            <person name="Saxena K.B."/>
            <person name="Michael T."/>
            <person name="McCombie W.R."/>
            <person name="Yang B."/>
            <person name="Zhang G."/>
            <person name="Yang H."/>
            <person name="Wang J."/>
            <person name="Spillane C."/>
            <person name="Cook D.R."/>
            <person name="May G.D."/>
            <person name="Xu X."/>
            <person name="Jackson S.A."/>
        </authorList>
    </citation>
    <scope>NUCLEOTIDE SEQUENCE [LARGE SCALE GENOMIC DNA]</scope>
    <source>
        <strain evidence="2">cv. Asha</strain>
    </source>
</reference>
<dbReference type="EMBL" id="CM003603">
    <property type="protein sequence ID" value="KYP76366.1"/>
    <property type="molecule type" value="Genomic_DNA"/>
</dbReference>
<accession>A0A151UAL2</accession>
<dbReference type="AlphaFoldDB" id="A0A151UAL2"/>
<evidence type="ECO:0000313" key="2">
    <source>
        <dbReference type="Proteomes" id="UP000075243"/>
    </source>
</evidence>
<protein>
    <submittedName>
        <fullName evidence="1">Ribonuclease H protein At1g65750</fullName>
    </submittedName>
</protein>
<gene>
    <name evidence="1" type="ORF">KK1_020606</name>
</gene>
<evidence type="ECO:0000313" key="1">
    <source>
        <dbReference type="EMBL" id="KYP76366.1"/>
    </source>
</evidence>
<proteinExistence type="predicted"/>
<organism evidence="1 2">
    <name type="scientific">Cajanus cajan</name>
    <name type="common">Pigeon pea</name>
    <name type="synonym">Cajanus indicus</name>
    <dbReference type="NCBI Taxonomy" id="3821"/>
    <lineage>
        <taxon>Eukaryota</taxon>
        <taxon>Viridiplantae</taxon>
        <taxon>Streptophyta</taxon>
        <taxon>Embryophyta</taxon>
        <taxon>Tracheophyta</taxon>
        <taxon>Spermatophyta</taxon>
        <taxon>Magnoliopsida</taxon>
        <taxon>eudicotyledons</taxon>
        <taxon>Gunneridae</taxon>
        <taxon>Pentapetalae</taxon>
        <taxon>rosids</taxon>
        <taxon>fabids</taxon>
        <taxon>Fabales</taxon>
        <taxon>Fabaceae</taxon>
        <taxon>Papilionoideae</taxon>
        <taxon>50 kb inversion clade</taxon>
        <taxon>NPAAA clade</taxon>
        <taxon>indigoferoid/millettioid clade</taxon>
        <taxon>Phaseoleae</taxon>
        <taxon>Cajanus</taxon>
    </lineage>
</organism>
<dbReference type="PANTHER" id="PTHR33116">
    <property type="entry name" value="REVERSE TRANSCRIPTASE ZINC-BINDING DOMAIN-CONTAINING PROTEIN-RELATED-RELATED"/>
    <property type="match status" value="1"/>
</dbReference>
<dbReference type="Proteomes" id="UP000075243">
    <property type="component" value="Chromosome 1"/>
</dbReference>
<keyword evidence="2" id="KW-1185">Reference proteome</keyword>